<dbReference type="CDD" id="cd05233">
    <property type="entry name" value="SDR_c"/>
    <property type="match status" value="1"/>
</dbReference>
<keyword evidence="2" id="KW-0560">Oxidoreductase</keyword>
<dbReference type="SUPFAM" id="SSF51735">
    <property type="entry name" value="NAD(P)-binding Rossmann-fold domains"/>
    <property type="match status" value="1"/>
</dbReference>
<dbReference type="AlphaFoldDB" id="A0A2S6AKF7"/>
<dbReference type="Gene3D" id="3.40.50.720">
    <property type="entry name" value="NAD(P)-binding Rossmann-like Domain"/>
    <property type="match status" value="1"/>
</dbReference>
<dbReference type="EMBL" id="PSZC01000019">
    <property type="protein sequence ID" value="PPJ35708.1"/>
    <property type="molecule type" value="Genomic_DNA"/>
</dbReference>
<organism evidence="3 4">
    <name type="scientific">Nocardia nova</name>
    <dbReference type="NCBI Taxonomy" id="37330"/>
    <lineage>
        <taxon>Bacteria</taxon>
        <taxon>Bacillati</taxon>
        <taxon>Actinomycetota</taxon>
        <taxon>Actinomycetes</taxon>
        <taxon>Mycobacteriales</taxon>
        <taxon>Nocardiaceae</taxon>
        <taxon>Nocardia</taxon>
    </lineage>
</organism>
<accession>A0A2S6AKF7</accession>
<dbReference type="PROSITE" id="PS00061">
    <property type="entry name" value="ADH_SHORT"/>
    <property type="match status" value="1"/>
</dbReference>
<dbReference type="Pfam" id="PF00106">
    <property type="entry name" value="adh_short"/>
    <property type="match status" value="1"/>
</dbReference>
<evidence type="ECO:0000313" key="3">
    <source>
        <dbReference type="EMBL" id="PPJ35708.1"/>
    </source>
</evidence>
<dbReference type="InterPro" id="IPR020904">
    <property type="entry name" value="Sc_DH/Rdtase_CS"/>
</dbReference>
<dbReference type="PANTHER" id="PTHR43669:SF3">
    <property type="entry name" value="ALCOHOL DEHYDROGENASE, PUTATIVE (AFU_ORTHOLOGUE AFUA_3G03445)-RELATED"/>
    <property type="match status" value="1"/>
</dbReference>
<dbReference type="PRINTS" id="PR00081">
    <property type="entry name" value="GDHRDH"/>
</dbReference>
<dbReference type="Proteomes" id="UP000239874">
    <property type="component" value="Unassembled WGS sequence"/>
</dbReference>
<dbReference type="InterPro" id="IPR036291">
    <property type="entry name" value="NAD(P)-bd_dom_sf"/>
</dbReference>
<reference evidence="3 4" key="1">
    <citation type="submission" date="2018-02" db="EMBL/GenBank/DDBJ databases">
        <title>8 Nocardia nova and 1 Nocardia cyriacigeorgica strain used for evolution to TMP-SMX.</title>
        <authorList>
            <person name="Mehta H."/>
            <person name="Weng J."/>
            <person name="Shamoo Y."/>
        </authorList>
    </citation>
    <scope>NUCLEOTIDE SEQUENCE [LARGE SCALE GENOMIC DNA]</scope>
    <source>
        <strain evidence="3 4">MDA3139</strain>
    </source>
</reference>
<dbReference type="OrthoDB" id="9792003at2"/>
<evidence type="ECO:0000256" key="2">
    <source>
        <dbReference type="ARBA" id="ARBA00023002"/>
    </source>
</evidence>
<proteinExistence type="inferred from homology"/>
<dbReference type="GO" id="GO:0016491">
    <property type="term" value="F:oxidoreductase activity"/>
    <property type="evidence" value="ECO:0007669"/>
    <property type="project" value="UniProtKB-KW"/>
</dbReference>
<name>A0A2S6AKF7_9NOCA</name>
<protein>
    <submittedName>
        <fullName evidence="3">Short-chain dehydrogenase</fullName>
    </submittedName>
</protein>
<evidence type="ECO:0000313" key="4">
    <source>
        <dbReference type="Proteomes" id="UP000239874"/>
    </source>
</evidence>
<dbReference type="RefSeq" id="WP_104377549.1">
    <property type="nucleotide sequence ID" value="NZ_PSZC01000019.1"/>
</dbReference>
<dbReference type="PANTHER" id="PTHR43669">
    <property type="entry name" value="5-KETO-D-GLUCONATE 5-REDUCTASE"/>
    <property type="match status" value="1"/>
</dbReference>
<gene>
    <name evidence="3" type="ORF">C5E45_24500</name>
</gene>
<evidence type="ECO:0000256" key="1">
    <source>
        <dbReference type="ARBA" id="ARBA00006484"/>
    </source>
</evidence>
<comment type="similarity">
    <text evidence="1">Belongs to the short-chain dehydrogenases/reductases (SDR) family.</text>
</comment>
<comment type="caution">
    <text evidence="3">The sequence shown here is derived from an EMBL/GenBank/DDBJ whole genome shotgun (WGS) entry which is preliminary data.</text>
</comment>
<sequence>MASDKYALVTGAAGGIGLEVAQRFAKRGYRVLAAERTDDLAARAVEKIGSGAEPVACDLADADAVAGLCERIEKEWGTDLEICFLNAGIIVPGDVLDTTPEQIDLQLQIMLVATIKLARSAAAALAASGGGQIVATVSQGAVLALPGSATYSTAKAGLRAFLAAFHLEMRGTGVSISGVYPSAVDTPMLRHEAVHGGSLLNFVGTVSSVSDVADAVDKAIRTGRVEIHLPVSDGLTAKFLQFAPRLVPLLLPFANRIGEKGRKRYLSRTTHQ</sequence>
<dbReference type="InterPro" id="IPR002347">
    <property type="entry name" value="SDR_fam"/>
</dbReference>